<comment type="caution">
    <text evidence="7">The sequence shown here is derived from an EMBL/GenBank/DDBJ whole genome shotgun (WGS) entry which is preliminary data.</text>
</comment>
<reference evidence="7 8" key="1">
    <citation type="journal article" date="2014" name="Genome Announc.">
        <title>Draft genome sequence of the pathogenic fungus Scedosporium apiospermum.</title>
        <authorList>
            <person name="Vandeputte P."/>
            <person name="Ghamrawi S."/>
            <person name="Rechenmann M."/>
            <person name="Iltis A."/>
            <person name="Giraud S."/>
            <person name="Fleury M."/>
            <person name="Thornton C."/>
            <person name="Delhaes L."/>
            <person name="Meyer W."/>
            <person name="Papon N."/>
            <person name="Bouchara J.P."/>
        </authorList>
    </citation>
    <scope>NUCLEOTIDE SEQUENCE [LARGE SCALE GENOMIC DNA]</scope>
    <source>
        <strain evidence="7 8">IHEM 14462</strain>
    </source>
</reference>
<accession>A0A084GEV5</accession>
<dbReference type="OrthoDB" id="3244603at2759"/>
<dbReference type="Pfam" id="PF07992">
    <property type="entry name" value="Pyr_redox_2"/>
    <property type="match status" value="1"/>
</dbReference>
<protein>
    <recommendedName>
        <fullName evidence="6">FAD/NAD(P)-binding domain-containing protein</fullName>
    </recommendedName>
</protein>
<keyword evidence="8" id="KW-1185">Reference proteome</keyword>
<dbReference type="HOGENOM" id="CLU_383625_0_0_1"/>
<evidence type="ECO:0000259" key="6">
    <source>
        <dbReference type="Pfam" id="PF07992"/>
    </source>
</evidence>
<dbReference type="SUPFAM" id="SSF51905">
    <property type="entry name" value="FAD/NAD(P)-binding domain"/>
    <property type="match status" value="2"/>
</dbReference>
<dbReference type="KEGG" id="sapo:SAPIO_CDS1230"/>
<evidence type="ECO:0000313" key="7">
    <source>
        <dbReference type="EMBL" id="KEZ45867.1"/>
    </source>
</evidence>
<comment type="similarity">
    <text evidence="1">Belongs to the NADH dehydrogenase family.</text>
</comment>
<evidence type="ECO:0000313" key="8">
    <source>
        <dbReference type="Proteomes" id="UP000028545"/>
    </source>
</evidence>
<dbReference type="Gene3D" id="3.50.50.100">
    <property type="match status" value="1"/>
</dbReference>
<evidence type="ECO:0000256" key="4">
    <source>
        <dbReference type="ARBA" id="ARBA00023002"/>
    </source>
</evidence>
<sequence length="721" mass="80053">MLATIILIPAGLEELTISWGGLWNIEGSVPWANLELLGKSLNSSDDESDEDEYNVLSDPDISDEYCRLDEAISEGPLRPEEIKDVQAYDGKIGSLHHYTSLTQVSISIRALFGDLELNSPVLAKPPSIRLIDMLPSNLEYLRLYGYEKGRSRELDDHVNELLGGKSKRLPNLKESPGMEQCDQDFIKSRSSSLIARASHRNEWKREVQECKSPVRLTRSYYRAMGVKKERVVILGSGWGGYTLSRNLSAKLFSPLIISPRPYFLFTPLLTDTAGGSLDFSHVIEPVRVSKSHVGFIQAQALSVNFSKKRVICKPAVIDYSVNRVLTNEEEEEVQQKPGYSEFTEAKQWEGEEKFEVSYDKLVISVGAVTNTFNTPGVRENAIFFKDIGDSRQVRHRVRECFELAMLPTATPEMQRYLLHFAIVGAGPTGTELAASLRDLIHSNFITQYPSLIGIPRISLYDVAPKVLSMFDEQLSQYAMQAMKKEGIDVKTSHHVEGLRWGAPGDQPPYGIDAAQCLTLKTKERGEEGIGVCVWVTGNKMNTFIRHGLDKIDQFPASSVALPDGGGRSGVSWSVKKAEKAGSLSVDGSLRVQLVNTDHKTVVLQDVFAIGDNATPETSDLPATAQVAYQEGKWLATQLNKGNLERSPQQFVFKSLGIMAYIGDSKALMQFPDGEDGQRWYRPSNLTGRVACRVDKKPSCSGQYGQQIFARNGKNGRAEPFA</sequence>
<keyword evidence="4" id="KW-0560">Oxidoreductase</keyword>
<dbReference type="PANTHER" id="PTHR43706:SF17">
    <property type="entry name" value="NADH DEHYDROGENASE (EUROFUNG)"/>
    <property type="match status" value="1"/>
</dbReference>
<dbReference type="GeneID" id="27720302"/>
<evidence type="ECO:0000256" key="5">
    <source>
        <dbReference type="ARBA" id="ARBA00023027"/>
    </source>
</evidence>
<dbReference type="RefSeq" id="XP_016645666.1">
    <property type="nucleotide sequence ID" value="XM_016784550.1"/>
</dbReference>
<dbReference type="VEuPathDB" id="FungiDB:SAPIO_CDS1230"/>
<feature type="domain" description="FAD/NAD(P)-binding" evidence="6">
    <location>
        <begin position="230"/>
        <end position="543"/>
    </location>
</feature>
<name>A0A084GEV5_PSEDA</name>
<evidence type="ECO:0000256" key="3">
    <source>
        <dbReference type="ARBA" id="ARBA00022827"/>
    </source>
</evidence>
<proteinExistence type="inferred from homology"/>
<dbReference type="GO" id="GO:0003954">
    <property type="term" value="F:NADH dehydrogenase activity"/>
    <property type="evidence" value="ECO:0007669"/>
    <property type="project" value="InterPro"/>
</dbReference>
<dbReference type="AlphaFoldDB" id="A0A084GEV5"/>
<organism evidence="7 8">
    <name type="scientific">Pseudallescheria apiosperma</name>
    <name type="common">Scedosporium apiospermum</name>
    <dbReference type="NCBI Taxonomy" id="563466"/>
    <lineage>
        <taxon>Eukaryota</taxon>
        <taxon>Fungi</taxon>
        <taxon>Dikarya</taxon>
        <taxon>Ascomycota</taxon>
        <taxon>Pezizomycotina</taxon>
        <taxon>Sordariomycetes</taxon>
        <taxon>Hypocreomycetidae</taxon>
        <taxon>Microascales</taxon>
        <taxon>Microascaceae</taxon>
        <taxon>Scedosporium</taxon>
    </lineage>
</organism>
<evidence type="ECO:0000256" key="1">
    <source>
        <dbReference type="ARBA" id="ARBA00005272"/>
    </source>
</evidence>
<dbReference type="Proteomes" id="UP000028545">
    <property type="component" value="Unassembled WGS sequence"/>
</dbReference>
<keyword evidence="2" id="KW-0285">Flavoprotein</keyword>
<dbReference type="InterPro" id="IPR023753">
    <property type="entry name" value="FAD/NAD-binding_dom"/>
</dbReference>
<evidence type="ECO:0000256" key="2">
    <source>
        <dbReference type="ARBA" id="ARBA00022630"/>
    </source>
</evidence>
<dbReference type="PANTHER" id="PTHR43706">
    <property type="entry name" value="NADH DEHYDROGENASE"/>
    <property type="match status" value="1"/>
</dbReference>
<dbReference type="PRINTS" id="PR00368">
    <property type="entry name" value="FADPNR"/>
</dbReference>
<dbReference type="EMBL" id="JOWA01000055">
    <property type="protein sequence ID" value="KEZ45867.1"/>
    <property type="molecule type" value="Genomic_DNA"/>
</dbReference>
<gene>
    <name evidence="7" type="ORF">SAPIO_CDS1230</name>
</gene>
<keyword evidence="3" id="KW-0274">FAD</keyword>
<dbReference type="GO" id="GO:0005739">
    <property type="term" value="C:mitochondrion"/>
    <property type="evidence" value="ECO:0007669"/>
    <property type="project" value="TreeGrafter"/>
</dbReference>
<keyword evidence="5" id="KW-0520">NAD</keyword>
<dbReference type="InterPro" id="IPR036188">
    <property type="entry name" value="FAD/NAD-bd_sf"/>
</dbReference>
<dbReference type="InterPro" id="IPR045024">
    <property type="entry name" value="NDH-2"/>
</dbReference>